<dbReference type="RefSeq" id="WP_106588740.1">
    <property type="nucleotide sequence ID" value="NZ_PYAV01000007.1"/>
</dbReference>
<evidence type="ECO:0000256" key="1">
    <source>
        <dbReference type="ARBA" id="ARBA00004141"/>
    </source>
</evidence>
<feature type="transmembrane region" description="Helical" evidence="6">
    <location>
        <begin position="301"/>
        <end position="321"/>
    </location>
</feature>
<feature type="transmembrane region" description="Helical" evidence="6">
    <location>
        <begin position="264"/>
        <end position="289"/>
    </location>
</feature>
<reference evidence="7 8" key="1">
    <citation type="submission" date="2018-03" db="EMBL/GenBank/DDBJ databases">
        <title>Genomic Encyclopedia of Type Strains, Phase III (KMG-III): the genomes of soil and plant-associated and newly described type strains.</title>
        <authorList>
            <person name="Whitman W."/>
        </authorList>
    </citation>
    <scope>NUCLEOTIDE SEQUENCE [LARGE SCALE GENOMIC DNA]</scope>
    <source>
        <strain evidence="7 8">CGMCC 1.07653</strain>
    </source>
</reference>
<evidence type="ECO:0000313" key="7">
    <source>
        <dbReference type="EMBL" id="PSL45091.1"/>
    </source>
</evidence>
<feature type="transmembrane region" description="Helical" evidence="6">
    <location>
        <begin position="158"/>
        <end position="179"/>
    </location>
</feature>
<proteinExistence type="inferred from homology"/>
<evidence type="ECO:0000256" key="4">
    <source>
        <dbReference type="ARBA" id="ARBA00022989"/>
    </source>
</evidence>
<accession>A0A2P8HFV2</accession>
<dbReference type="InterPro" id="IPR036259">
    <property type="entry name" value="MFS_trans_sf"/>
</dbReference>
<keyword evidence="3 6" id="KW-0812">Transmembrane</keyword>
<dbReference type="EMBL" id="PYAV01000007">
    <property type="protein sequence ID" value="PSL45091.1"/>
    <property type="molecule type" value="Genomic_DNA"/>
</dbReference>
<dbReference type="Pfam" id="PF01594">
    <property type="entry name" value="AI-2E_transport"/>
    <property type="match status" value="1"/>
</dbReference>
<sequence length="354" mass="38953">MRDKFANMFSWLLLTAVALVILYILKLLAPWWQPLLVSVLKVLLPFLAAGVFAYLLHPVIDFLERRRVNRGIAVGLVYLSFLIAGGIVVFFGAPLIEREVDKAVEGWPALESQVQEGMKWVKAKAAEFPGGVDEALERHTEALQDQASNLVDEVFEHWRALVEGFIFFLLIPFIVFYLLKDIRAFEKSVEQLTPARFQGEAKKLVQAVDHALGGYIRGQLLVSLTVALLSGLALWIIGVPYAVVLAIIIGLFDLVPYVGPWLGAAPAVMVSGTVSLSTALWTIGALVVIQQLESNVLSPYIVGRSVHLHPLIILLALLFGFEFGGVVGLIVAVPLVVVIAEVIRVWQEPVNDSF</sequence>
<comment type="caution">
    <text evidence="7">The sequence shown here is derived from an EMBL/GenBank/DDBJ whole genome shotgun (WGS) entry which is preliminary data.</text>
</comment>
<keyword evidence="4 6" id="KW-1133">Transmembrane helix</keyword>
<dbReference type="SUPFAM" id="SSF103473">
    <property type="entry name" value="MFS general substrate transporter"/>
    <property type="match status" value="1"/>
</dbReference>
<dbReference type="GO" id="GO:0055085">
    <property type="term" value="P:transmembrane transport"/>
    <property type="evidence" value="ECO:0007669"/>
    <property type="project" value="TreeGrafter"/>
</dbReference>
<feature type="transmembrane region" description="Helical" evidence="6">
    <location>
        <begin position="38"/>
        <end position="60"/>
    </location>
</feature>
<dbReference type="AlphaFoldDB" id="A0A2P8HFV2"/>
<dbReference type="InterPro" id="IPR002549">
    <property type="entry name" value="AI-2E-like"/>
</dbReference>
<keyword evidence="8" id="KW-1185">Reference proteome</keyword>
<feature type="transmembrane region" description="Helical" evidence="6">
    <location>
        <begin position="72"/>
        <end position="96"/>
    </location>
</feature>
<organism evidence="7 8">
    <name type="scientific">Salsuginibacillus halophilus</name>
    <dbReference type="NCBI Taxonomy" id="517424"/>
    <lineage>
        <taxon>Bacteria</taxon>
        <taxon>Bacillati</taxon>
        <taxon>Bacillota</taxon>
        <taxon>Bacilli</taxon>
        <taxon>Bacillales</taxon>
        <taxon>Bacillaceae</taxon>
        <taxon>Salsuginibacillus</taxon>
    </lineage>
</organism>
<gene>
    <name evidence="7" type="ORF">B0H94_10796</name>
</gene>
<keyword evidence="5 6" id="KW-0472">Membrane</keyword>
<protein>
    <submittedName>
        <fullName evidence="7">Putative PurR-regulated permease PerM</fullName>
    </submittedName>
</protein>
<evidence type="ECO:0000256" key="2">
    <source>
        <dbReference type="ARBA" id="ARBA00009773"/>
    </source>
</evidence>
<comment type="subcellular location">
    <subcellularLocation>
        <location evidence="1">Membrane</location>
        <topology evidence="1">Multi-pass membrane protein</topology>
    </subcellularLocation>
</comment>
<evidence type="ECO:0000256" key="3">
    <source>
        <dbReference type="ARBA" id="ARBA00022692"/>
    </source>
</evidence>
<evidence type="ECO:0000256" key="6">
    <source>
        <dbReference type="SAM" id="Phobius"/>
    </source>
</evidence>
<dbReference type="Proteomes" id="UP000242310">
    <property type="component" value="Unassembled WGS sequence"/>
</dbReference>
<evidence type="ECO:0000256" key="5">
    <source>
        <dbReference type="ARBA" id="ARBA00023136"/>
    </source>
</evidence>
<dbReference type="PANTHER" id="PTHR21716">
    <property type="entry name" value="TRANSMEMBRANE PROTEIN"/>
    <property type="match status" value="1"/>
</dbReference>
<name>A0A2P8HFV2_9BACI</name>
<dbReference type="PANTHER" id="PTHR21716:SF15">
    <property type="entry name" value="TRANSPORT PROTEIN YRRI-RELATED"/>
    <property type="match status" value="1"/>
</dbReference>
<dbReference type="GO" id="GO:0016020">
    <property type="term" value="C:membrane"/>
    <property type="evidence" value="ECO:0007669"/>
    <property type="project" value="UniProtKB-SubCell"/>
</dbReference>
<feature type="transmembrane region" description="Helical" evidence="6">
    <location>
        <begin position="220"/>
        <end position="252"/>
    </location>
</feature>
<evidence type="ECO:0000313" key="8">
    <source>
        <dbReference type="Proteomes" id="UP000242310"/>
    </source>
</evidence>
<dbReference type="OrthoDB" id="9793390at2"/>
<feature type="transmembrane region" description="Helical" evidence="6">
    <location>
        <begin position="12"/>
        <end position="32"/>
    </location>
</feature>
<comment type="similarity">
    <text evidence="2">Belongs to the autoinducer-2 exporter (AI-2E) (TC 2.A.86) family.</text>
</comment>
<feature type="transmembrane region" description="Helical" evidence="6">
    <location>
        <begin position="327"/>
        <end position="346"/>
    </location>
</feature>